<dbReference type="InterPro" id="IPR046848">
    <property type="entry name" value="E_motif"/>
</dbReference>
<organism evidence="3 4">
    <name type="scientific">Crotalaria pallida</name>
    <name type="common">Smooth rattlebox</name>
    <name type="synonym">Crotalaria striata</name>
    <dbReference type="NCBI Taxonomy" id="3830"/>
    <lineage>
        <taxon>Eukaryota</taxon>
        <taxon>Viridiplantae</taxon>
        <taxon>Streptophyta</taxon>
        <taxon>Embryophyta</taxon>
        <taxon>Tracheophyta</taxon>
        <taxon>Spermatophyta</taxon>
        <taxon>Magnoliopsida</taxon>
        <taxon>eudicotyledons</taxon>
        <taxon>Gunneridae</taxon>
        <taxon>Pentapetalae</taxon>
        <taxon>rosids</taxon>
        <taxon>fabids</taxon>
        <taxon>Fabales</taxon>
        <taxon>Fabaceae</taxon>
        <taxon>Papilionoideae</taxon>
        <taxon>50 kb inversion clade</taxon>
        <taxon>genistoids sensu lato</taxon>
        <taxon>core genistoids</taxon>
        <taxon>Crotalarieae</taxon>
        <taxon>Crotalaria</taxon>
    </lineage>
</organism>
<dbReference type="PROSITE" id="PS51375">
    <property type="entry name" value="PPR"/>
    <property type="match status" value="6"/>
</dbReference>
<proteinExistence type="predicted"/>
<dbReference type="FunFam" id="1.25.40.10:FF:000427">
    <property type="entry name" value="Pentatricopeptide repeat-containing protein chloroplastic"/>
    <property type="match status" value="1"/>
</dbReference>
<feature type="repeat" description="PPR" evidence="2">
    <location>
        <begin position="370"/>
        <end position="404"/>
    </location>
</feature>
<dbReference type="AlphaFoldDB" id="A0AAN9FGL4"/>
<dbReference type="Pfam" id="PF01535">
    <property type="entry name" value="PPR"/>
    <property type="match status" value="7"/>
</dbReference>
<evidence type="ECO:0000313" key="3">
    <source>
        <dbReference type="EMBL" id="KAK7273991.1"/>
    </source>
</evidence>
<dbReference type="Pfam" id="PF20431">
    <property type="entry name" value="E_motif"/>
    <property type="match status" value="1"/>
</dbReference>
<dbReference type="InterPro" id="IPR011990">
    <property type="entry name" value="TPR-like_helical_dom_sf"/>
</dbReference>
<protein>
    <recommendedName>
        <fullName evidence="5">Pentatricopeptide repeat protein</fullName>
    </recommendedName>
</protein>
<feature type="repeat" description="PPR" evidence="2">
    <location>
        <begin position="339"/>
        <end position="369"/>
    </location>
</feature>
<feature type="repeat" description="PPR" evidence="2">
    <location>
        <begin position="238"/>
        <end position="273"/>
    </location>
</feature>
<evidence type="ECO:0008006" key="5">
    <source>
        <dbReference type="Google" id="ProtNLM"/>
    </source>
</evidence>
<gene>
    <name evidence="3" type="ORF">RIF29_15060</name>
</gene>
<dbReference type="EMBL" id="JAYWIO010000003">
    <property type="protein sequence ID" value="KAK7273991.1"/>
    <property type="molecule type" value="Genomic_DNA"/>
</dbReference>
<feature type="repeat" description="PPR" evidence="2">
    <location>
        <begin position="207"/>
        <end position="237"/>
    </location>
</feature>
<dbReference type="FunFam" id="1.25.40.10:FF:002577">
    <property type="entry name" value="Pentatricopeptide repeat-containing protein isoform A"/>
    <property type="match status" value="1"/>
</dbReference>
<dbReference type="NCBIfam" id="TIGR00756">
    <property type="entry name" value="PPR"/>
    <property type="match status" value="6"/>
</dbReference>
<dbReference type="GO" id="GO:0003723">
    <property type="term" value="F:RNA binding"/>
    <property type="evidence" value="ECO:0007669"/>
    <property type="project" value="InterPro"/>
</dbReference>
<comment type="caution">
    <text evidence="3">The sequence shown here is derived from an EMBL/GenBank/DDBJ whole genome shotgun (WGS) entry which is preliminary data.</text>
</comment>
<keyword evidence="4" id="KW-1185">Reference proteome</keyword>
<dbReference type="PANTHER" id="PTHR47926">
    <property type="entry name" value="PENTATRICOPEPTIDE REPEAT-CONTAINING PROTEIN"/>
    <property type="match status" value="1"/>
</dbReference>
<feature type="repeat" description="PPR" evidence="2">
    <location>
        <begin position="471"/>
        <end position="505"/>
    </location>
</feature>
<evidence type="ECO:0000256" key="2">
    <source>
        <dbReference type="PROSITE-ProRule" id="PRU00708"/>
    </source>
</evidence>
<keyword evidence="1" id="KW-0677">Repeat</keyword>
<sequence>MIKDNDEFEFPKELDNLIGKEYLFVTNLPTELPSQVQSSPISSKRTTNFCWCASKDAKGKVNELNHNTKLMKGTIISLLKTCNSMRHLKQIQTQIFHAGLQQDTYTLNKLMSFSVNSPLSQFHYALTIFHHIHHPSLFIYNLMIKAFVKKGSFVKALSLFDRLKREDGVWPDNYTYPYVFKAIGLMRDVNEGEKVHGFVVKTGFDFDAYVCNSLIDMYAELGKVDSFHQVFEEMPERDEVSWNVMISGYVRCRRFEEAVGVFRRMQKESDVKPNEATVVSSLSACTVLKDLEVGKEIHGYVASELDLTIRMGNSLLDMYCKCGCLSVAREILDEMPVKNVMCWTSMVTGYVNCGELDEARDLFERSPSRDIVLWTAMINGYVQFNRFDEAITLFQEMQIRGVKPDNFIVVTLLTGCAQLGALEQGKWIHDYIDKNRITVDAVVGTALIEMYAKCGCIEKSLEIFYGLKEKDITSWTSIIFGLAMNGRASKALELFEAMETIGARPDDGIFIAILSACSHGGLVDEGRKLFHSMTKIYNIEPNLKHYGCFIDLLGRAGLLHEAEELVRKIPYQSNEIIVPLYEALLSACRIYGNIDMGERLATILAKVKSSDSSLHTLLSSIYASADRWEDASKMRSKMKYLGIKKSPGFSAIEVDGNREHLALFTLVSDYLNGVSGGLASNTHSYPSVPNIFGPSIGQPPVIGNKVPAHQPTTNEVYLV</sequence>
<dbReference type="InterPro" id="IPR002885">
    <property type="entry name" value="PPR_rpt"/>
</dbReference>
<accession>A0AAN9FGL4</accession>
<evidence type="ECO:0000313" key="4">
    <source>
        <dbReference type="Proteomes" id="UP001372338"/>
    </source>
</evidence>
<dbReference type="Proteomes" id="UP001372338">
    <property type="component" value="Unassembled WGS sequence"/>
</dbReference>
<evidence type="ECO:0000256" key="1">
    <source>
        <dbReference type="ARBA" id="ARBA00022737"/>
    </source>
</evidence>
<dbReference type="InterPro" id="IPR046960">
    <property type="entry name" value="PPR_At4g14850-like_plant"/>
</dbReference>
<dbReference type="Pfam" id="PF13041">
    <property type="entry name" value="PPR_2"/>
    <property type="match status" value="3"/>
</dbReference>
<name>A0AAN9FGL4_CROPI</name>
<reference evidence="3 4" key="1">
    <citation type="submission" date="2024-01" db="EMBL/GenBank/DDBJ databases">
        <title>The genomes of 5 underutilized Papilionoideae crops provide insights into root nodulation and disease resistanc.</title>
        <authorList>
            <person name="Yuan L."/>
        </authorList>
    </citation>
    <scope>NUCLEOTIDE SEQUENCE [LARGE SCALE GENOMIC DNA]</scope>
    <source>
        <strain evidence="3">ZHUSHIDOU_FW_LH</strain>
        <tissue evidence="3">Leaf</tissue>
    </source>
</reference>
<dbReference type="PANTHER" id="PTHR47926:SF489">
    <property type="entry name" value="PENTATRICOPEPTIDE REPEAT-CONTAINING PROTEIN"/>
    <property type="match status" value="1"/>
</dbReference>
<feature type="repeat" description="PPR" evidence="2">
    <location>
        <begin position="136"/>
        <end position="171"/>
    </location>
</feature>
<dbReference type="FunFam" id="1.25.40.10:FF:000348">
    <property type="entry name" value="Pentatricopeptide repeat-containing protein chloroplastic"/>
    <property type="match status" value="1"/>
</dbReference>
<dbReference type="GO" id="GO:0009451">
    <property type="term" value="P:RNA modification"/>
    <property type="evidence" value="ECO:0007669"/>
    <property type="project" value="InterPro"/>
</dbReference>
<dbReference type="Gene3D" id="1.25.40.10">
    <property type="entry name" value="Tetratricopeptide repeat domain"/>
    <property type="match status" value="4"/>
</dbReference>